<proteinExistence type="predicted"/>
<feature type="transmembrane region" description="Helical" evidence="1">
    <location>
        <begin position="47"/>
        <end position="70"/>
    </location>
</feature>
<evidence type="ECO:0000256" key="1">
    <source>
        <dbReference type="SAM" id="Phobius"/>
    </source>
</evidence>
<feature type="transmembrane region" description="Helical" evidence="1">
    <location>
        <begin position="99"/>
        <end position="116"/>
    </location>
</feature>
<evidence type="ECO:0000313" key="3">
    <source>
        <dbReference type="Proteomes" id="UP001165489"/>
    </source>
</evidence>
<evidence type="ECO:0000313" key="2">
    <source>
        <dbReference type="EMBL" id="MCH7410875.1"/>
    </source>
</evidence>
<keyword evidence="3" id="KW-1185">Reference proteome</keyword>
<sequence>MEKDPIRPIYHSLEKSSLIIIACAIPVFAIVYLISQNNTLDLDRPDLPIIIDYVLLGCIYAVLAVSYLNFQNAIKATLKAPMELINKVSIYKTATLNRLKLLLLCSILSPLGLYLFENNGYIIAYAITLALLSLGKPSPDRMVRLMRLKGEERERVIRIKTREES</sequence>
<feature type="transmembrane region" description="Helical" evidence="1">
    <location>
        <begin position="122"/>
        <end position="139"/>
    </location>
</feature>
<keyword evidence="1" id="KW-0812">Transmembrane</keyword>
<organism evidence="2 3">
    <name type="scientific">Belliella filtrata</name>
    <dbReference type="NCBI Taxonomy" id="2923435"/>
    <lineage>
        <taxon>Bacteria</taxon>
        <taxon>Pseudomonadati</taxon>
        <taxon>Bacteroidota</taxon>
        <taxon>Cytophagia</taxon>
        <taxon>Cytophagales</taxon>
        <taxon>Cyclobacteriaceae</taxon>
        <taxon>Belliella</taxon>
    </lineage>
</organism>
<name>A0ABS9V4G7_9BACT</name>
<accession>A0ABS9V4G7</accession>
<keyword evidence="1" id="KW-0472">Membrane</keyword>
<gene>
    <name evidence="2" type="ORF">MM239_15815</name>
</gene>
<dbReference type="EMBL" id="JAKZGP010000049">
    <property type="protein sequence ID" value="MCH7410875.1"/>
    <property type="molecule type" value="Genomic_DNA"/>
</dbReference>
<feature type="transmembrane region" description="Helical" evidence="1">
    <location>
        <begin position="16"/>
        <end position="35"/>
    </location>
</feature>
<dbReference type="RefSeq" id="WP_241349231.1">
    <property type="nucleotide sequence ID" value="NZ_JAKZGP010000049.1"/>
</dbReference>
<reference evidence="2" key="1">
    <citation type="submission" date="2022-03" db="EMBL/GenBank/DDBJ databases">
        <title>De novo assembled genomes of Belliella spp. (Cyclobacteriaceae) strains.</title>
        <authorList>
            <person name="Szabo A."/>
            <person name="Korponai K."/>
            <person name="Felfoldi T."/>
        </authorList>
    </citation>
    <scope>NUCLEOTIDE SEQUENCE</scope>
    <source>
        <strain evidence="2">DSM 111904</strain>
    </source>
</reference>
<keyword evidence="1" id="KW-1133">Transmembrane helix</keyword>
<protein>
    <submittedName>
        <fullName evidence="2">Uncharacterized protein</fullName>
    </submittedName>
</protein>
<dbReference type="Proteomes" id="UP001165489">
    <property type="component" value="Unassembled WGS sequence"/>
</dbReference>
<comment type="caution">
    <text evidence="2">The sequence shown here is derived from an EMBL/GenBank/DDBJ whole genome shotgun (WGS) entry which is preliminary data.</text>
</comment>